<evidence type="ECO:0000313" key="1">
    <source>
        <dbReference type="EMBL" id="XDJ01056.1"/>
    </source>
</evidence>
<evidence type="ECO:0008006" key="2">
    <source>
        <dbReference type="Google" id="ProtNLM"/>
    </source>
</evidence>
<accession>A0AB39C395</accession>
<organism evidence="1">
    <name type="scientific">Klebsiella phage PMBT64</name>
    <dbReference type="NCBI Taxonomy" id="3229740"/>
    <lineage>
        <taxon>Viruses</taxon>
        <taxon>Duplodnaviria</taxon>
        <taxon>Heunggongvirae</taxon>
        <taxon>Uroviricota</taxon>
        <taxon>Caudoviricetes</taxon>
    </lineage>
</organism>
<proteinExistence type="predicted"/>
<sequence length="121" mass="14163">MKNIEPVFEQHLPATWTLGDAPDLEHGHEMEFWVVVRLRNGARLIRRFWYVNFYDGGYTDEELEAWDGRTDSGGEPFLYVGWCREGIHPEFESYYEPVGEVEILAYAPVTTPRVPYFEGDE</sequence>
<protein>
    <recommendedName>
        <fullName evidence="2">Phage protein</fullName>
    </recommendedName>
</protein>
<dbReference type="EMBL" id="PP926510">
    <property type="protein sequence ID" value="XDJ01056.1"/>
    <property type="molecule type" value="Genomic_DNA"/>
</dbReference>
<name>A0AB39C395_9CAUD</name>
<reference evidence="1" key="1">
    <citation type="submission" date="2024-06" db="EMBL/GenBank/DDBJ databases">
        <title>This phage originates from the Bacteriophage catalogue of the Bacteriophage Competence Centre, Department of Microbiology und Biotechnology, Max Rubner-Institut, Kiel, Germany.</title>
        <authorList>
            <person name="Sprotte S."/>
            <person name="Brinks E."/>
            <person name="Hille F."/>
        </authorList>
    </citation>
    <scope>NUCLEOTIDE SEQUENCE</scope>
</reference>